<dbReference type="EMBL" id="AM286690">
    <property type="protein sequence ID" value="CAL18079.1"/>
    <property type="molecule type" value="Genomic_DNA"/>
</dbReference>
<dbReference type="Proteomes" id="UP000008871">
    <property type="component" value="Chromosome"/>
</dbReference>
<dbReference type="PANTHER" id="PTHR30469">
    <property type="entry name" value="MULTIDRUG RESISTANCE PROTEIN MDTA"/>
    <property type="match status" value="1"/>
</dbReference>
<dbReference type="GO" id="GO:1990281">
    <property type="term" value="C:efflux pump complex"/>
    <property type="evidence" value="ECO:0007669"/>
    <property type="project" value="TreeGrafter"/>
</dbReference>
<evidence type="ECO:0000313" key="7">
    <source>
        <dbReference type="Proteomes" id="UP000008871"/>
    </source>
</evidence>
<dbReference type="HOGENOM" id="CLU_018816_1_0_6"/>
<dbReference type="Gene3D" id="2.40.420.20">
    <property type="match status" value="1"/>
</dbReference>
<evidence type="ECO:0000256" key="2">
    <source>
        <dbReference type="ARBA" id="ARBA00009477"/>
    </source>
</evidence>
<gene>
    <name evidence="6" type="primary">mtdA</name>
    <name evidence="6" type="ordered locus">ABO_2631</name>
</gene>
<dbReference type="OrthoDB" id="1185083at2"/>
<dbReference type="Pfam" id="PF25917">
    <property type="entry name" value="BSH_RND"/>
    <property type="match status" value="1"/>
</dbReference>
<organism evidence="6 7">
    <name type="scientific">Alcanivorax borkumensis (strain ATCC 700651 / DSM 11573 / NCIMB 13689 / SK2)</name>
    <dbReference type="NCBI Taxonomy" id="393595"/>
    <lineage>
        <taxon>Bacteria</taxon>
        <taxon>Pseudomonadati</taxon>
        <taxon>Pseudomonadota</taxon>
        <taxon>Gammaproteobacteria</taxon>
        <taxon>Oceanospirillales</taxon>
        <taxon>Alcanivoracaceae</taxon>
        <taxon>Alcanivorax</taxon>
    </lineage>
</organism>
<proteinExistence type="inferred from homology"/>
<keyword evidence="7" id="KW-1185">Reference proteome</keyword>
<evidence type="ECO:0000256" key="3">
    <source>
        <dbReference type="ARBA" id="ARBA00022448"/>
    </source>
</evidence>
<evidence type="ECO:0000256" key="1">
    <source>
        <dbReference type="ARBA" id="ARBA00004196"/>
    </source>
</evidence>
<dbReference type="STRING" id="393595.ABO_2631"/>
<feature type="domain" description="Multidrug resistance protein MdtA-like C-terminal permuted SH3" evidence="5">
    <location>
        <begin position="281"/>
        <end position="340"/>
    </location>
</feature>
<dbReference type="KEGG" id="abo:ABO_2631"/>
<comment type="similarity">
    <text evidence="2">Belongs to the membrane fusion protein (MFP) (TC 8.A.1) family.</text>
</comment>
<dbReference type="SUPFAM" id="SSF111369">
    <property type="entry name" value="HlyD-like secretion proteins"/>
    <property type="match status" value="1"/>
</dbReference>
<sequence length="357" mass="39395">MQRFWVTLGLALALWGCGEEPQAEAPMPQPVKLQTVNGGDGTLRHYPGKVVATEGSELAFRVSGQLERLPVRAGEQVKKGQLLAALDPSDFKNQLADRQAQHDLAESQYQRGISLRERGVISEAQFDEIEAKRRQAQAALSLARDNVNYTRLKAPYGGTVARTEVENYQFVQAKQPILYLQGDKNIDIEFAVSERFFTNVRKFFTKMREDYQPSVRFKGAPDTTFKARYKEHEASAGDRTQTYIITLTMPNPEGIMVLPGMSVDVEIDLSQIMPGTEKVPVVPAAAVFNPDGKEGAHVWKHQDDDTVTAVPVTLGEVVGGGVQITDGLQPGDRIVAAGVHRLKEGQAVRELVKERGL</sequence>
<dbReference type="Gene3D" id="1.10.287.470">
    <property type="entry name" value="Helix hairpin bin"/>
    <property type="match status" value="1"/>
</dbReference>
<reference evidence="6 7" key="1">
    <citation type="journal article" date="2006" name="Nat. Biotechnol.">
        <title>Genome sequence of the ubiquitous hydrocarbon-degrading marine bacterium Alcanivorax borkumensis.</title>
        <authorList>
            <person name="Schneiker S."/>
            <person name="Martins dos Santos V.A.P."/>
            <person name="Bartels D."/>
            <person name="Bekel T."/>
            <person name="Brecht M."/>
            <person name="Buhrmester J."/>
            <person name="Chernikova T.N."/>
            <person name="Denaro R."/>
            <person name="Ferrer M."/>
            <person name="Gertler C."/>
            <person name="Goesmann A."/>
            <person name="Golyshina O.V."/>
            <person name="Kaminski F."/>
            <person name="Khachane A.N."/>
            <person name="Lang S."/>
            <person name="Linke B."/>
            <person name="McHardy A.C."/>
            <person name="Meyer F."/>
            <person name="Nechitaylo T."/>
            <person name="Puehler A."/>
            <person name="Regenhardt D."/>
            <person name="Rupp O."/>
            <person name="Sabirova J.S."/>
            <person name="Selbitschka W."/>
            <person name="Yakimov M.M."/>
            <person name="Timmis K.N."/>
            <person name="Vorhoelter F.-J."/>
            <person name="Weidner S."/>
            <person name="Kaiser O."/>
            <person name="Golyshin P.N."/>
        </authorList>
    </citation>
    <scope>NUCLEOTIDE SEQUENCE [LARGE SCALE GENOMIC DNA]</scope>
    <source>
        <strain evidence="7">ATCC 700651 / DSM 11573 / NCIMB 13689 / SK2</strain>
    </source>
</reference>
<feature type="domain" description="Multidrug resistance protein MdtA-like barrel-sandwich hybrid" evidence="4">
    <location>
        <begin position="59"/>
        <end position="176"/>
    </location>
</feature>
<dbReference type="eggNOG" id="COG0845">
    <property type="taxonomic scope" value="Bacteria"/>
</dbReference>
<dbReference type="GO" id="GO:0015562">
    <property type="term" value="F:efflux transmembrane transporter activity"/>
    <property type="evidence" value="ECO:0007669"/>
    <property type="project" value="TreeGrafter"/>
</dbReference>
<comment type="subcellular location">
    <subcellularLocation>
        <location evidence="1">Cell envelope</location>
    </subcellularLocation>
</comment>
<dbReference type="Gene3D" id="2.40.30.170">
    <property type="match status" value="1"/>
</dbReference>
<evidence type="ECO:0000259" key="5">
    <source>
        <dbReference type="Pfam" id="PF25967"/>
    </source>
</evidence>
<dbReference type="InterPro" id="IPR058625">
    <property type="entry name" value="MdtA-like_BSH"/>
</dbReference>
<dbReference type="NCBIfam" id="TIGR01730">
    <property type="entry name" value="RND_mfp"/>
    <property type="match status" value="1"/>
</dbReference>
<dbReference type="PANTHER" id="PTHR30469:SF20">
    <property type="entry name" value="EFFLUX RND TRANSPORTER PERIPLASMIC ADAPTOR SUBUNIT"/>
    <property type="match status" value="1"/>
</dbReference>
<protein>
    <submittedName>
        <fullName evidence="6">Multidrug transporter mdtA</fullName>
    </submittedName>
</protein>
<dbReference type="InterPro" id="IPR006143">
    <property type="entry name" value="RND_pump_MFP"/>
</dbReference>
<evidence type="ECO:0000313" key="6">
    <source>
        <dbReference type="EMBL" id="CAL18079.1"/>
    </source>
</evidence>
<keyword evidence="3" id="KW-0813">Transport</keyword>
<dbReference type="InterPro" id="IPR058627">
    <property type="entry name" value="MdtA-like_C"/>
</dbReference>
<evidence type="ECO:0000259" key="4">
    <source>
        <dbReference type="Pfam" id="PF25917"/>
    </source>
</evidence>
<dbReference type="Pfam" id="PF25967">
    <property type="entry name" value="RND-MFP_C"/>
    <property type="match status" value="1"/>
</dbReference>
<dbReference type="Gene3D" id="2.40.50.100">
    <property type="match status" value="1"/>
</dbReference>
<accession>Q0VL69</accession>
<name>Q0VL69_ALCBS</name>
<dbReference type="AlphaFoldDB" id="Q0VL69"/>
<dbReference type="RefSeq" id="WP_011589902.1">
    <property type="nucleotide sequence ID" value="NC_008260.1"/>
</dbReference>